<evidence type="ECO:0008006" key="3">
    <source>
        <dbReference type="Google" id="ProtNLM"/>
    </source>
</evidence>
<sequence length="416" mass="46486">MADLTTSADIDRALDGLIANRGAALLTSIPGAPVADLLGRGFGRLTRAEHLERAHAVVRAKRLSAAHLANQWKGKTLIIVGSGPSLTETQHDLHDRIHDCRKDVVVMALNKTHDWLIQGERRGRNNWNRYPIIPEFAMMLDPKPWCATYMTPHPKPLYLFGSGIDQDVWDKFDTHNAKNPNTPSRMFWFYPMHDQEGELEANVKSDADELIQTHNLNTVAVIAGGSNVGLRAINIALMLGCDAKVELWGYDSCYAPGGYVNQTGLGGAKLYAFDKPNVEHNARGFDIEAPDRSRLFVIANEAMQRQVVQFARVVKEIEDLRPGKNPTIDRLNVWKAWVNGDAKHTGVMKQPLKICVAGDGAIPWMAWKDGGPDRVLEHLYPERMKAKYGDSRYWNYSNNGVVKGDIDLTWMMEPAA</sequence>
<protein>
    <recommendedName>
        <fullName evidence="3">6-hydroxymethylpterin diphosphokinase MptE-like</fullName>
    </recommendedName>
</protein>
<proteinExistence type="predicted"/>
<gene>
    <name evidence="1" type="ORF">UFOVP1376_31</name>
    <name evidence="2" type="ORF">UFOVP1623_32</name>
</gene>
<reference evidence="1" key="1">
    <citation type="submission" date="2020-05" db="EMBL/GenBank/DDBJ databases">
        <authorList>
            <person name="Chiriac C."/>
            <person name="Salcher M."/>
            <person name="Ghai R."/>
            <person name="Kavagutti S V."/>
        </authorList>
    </citation>
    <scope>NUCLEOTIDE SEQUENCE</scope>
</reference>
<evidence type="ECO:0000313" key="1">
    <source>
        <dbReference type="EMBL" id="CAB4202658.1"/>
    </source>
</evidence>
<organism evidence="1">
    <name type="scientific">uncultured Caudovirales phage</name>
    <dbReference type="NCBI Taxonomy" id="2100421"/>
    <lineage>
        <taxon>Viruses</taxon>
        <taxon>Duplodnaviria</taxon>
        <taxon>Heunggongvirae</taxon>
        <taxon>Uroviricota</taxon>
        <taxon>Caudoviricetes</taxon>
        <taxon>Peduoviridae</taxon>
        <taxon>Maltschvirus</taxon>
        <taxon>Maltschvirus maltsch</taxon>
    </lineage>
</organism>
<accession>A0A6J5S274</accession>
<dbReference type="EMBL" id="LR797312">
    <property type="protein sequence ID" value="CAB4202658.1"/>
    <property type="molecule type" value="Genomic_DNA"/>
</dbReference>
<dbReference type="EMBL" id="LR797491">
    <property type="protein sequence ID" value="CAB4220762.1"/>
    <property type="molecule type" value="Genomic_DNA"/>
</dbReference>
<evidence type="ECO:0000313" key="2">
    <source>
        <dbReference type="EMBL" id="CAB4220762.1"/>
    </source>
</evidence>
<name>A0A6J5S274_9CAUD</name>